<feature type="transmembrane region" description="Helical" evidence="1">
    <location>
        <begin position="102"/>
        <end position="120"/>
    </location>
</feature>
<reference evidence="2 3" key="1">
    <citation type="submission" date="2018-11" db="EMBL/GenBank/DDBJ databases">
        <title>The genome draft of YIM 96095.</title>
        <authorList>
            <person name="Tang S.-K."/>
            <person name="Chunyu W.-X."/>
            <person name="Feng Y.-Z."/>
        </authorList>
    </citation>
    <scope>NUCLEOTIDE SEQUENCE [LARGE SCALE GENOMIC DNA]</scope>
    <source>
        <strain evidence="2 3">YIM 96095</strain>
    </source>
</reference>
<evidence type="ECO:0000313" key="2">
    <source>
        <dbReference type="EMBL" id="RNL80598.1"/>
    </source>
</evidence>
<keyword evidence="3" id="KW-1185">Reference proteome</keyword>
<dbReference type="Proteomes" id="UP000269198">
    <property type="component" value="Unassembled WGS sequence"/>
</dbReference>
<dbReference type="OrthoDB" id="2717873at2"/>
<feature type="transmembrane region" description="Helical" evidence="1">
    <location>
        <begin position="331"/>
        <end position="357"/>
    </location>
</feature>
<comment type="caution">
    <text evidence="2">The sequence shown here is derived from an EMBL/GenBank/DDBJ whole genome shotgun (WGS) entry which is preliminary data.</text>
</comment>
<dbReference type="AlphaFoldDB" id="A0A3N0DYB0"/>
<evidence type="ECO:0000313" key="3">
    <source>
        <dbReference type="Proteomes" id="UP000269198"/>
    </source>
</evidence>
<protein>
    <submittedName>
        <fullName evidence="2">Uncharacterized protein</fullName>
    </submittedName>
</protein>
<accession>A0A3N0DYB0</accession>
<organism evidence="2 3">
    <name type="scientific">Halostreptopolyspora alba</name>
    <dbReference type="NCBI Taxonomy" id="2487137"/>
    <lineage>
        <taxon>Bacteria</taxon>
        <taxon>Bacillati</taxon>
        <taxon>Actinomycetota</taxon>
        <taxon>Actinomycetes</taxon>
        <taxon>Streptosporangiales</taxon>
        <taxon>Nocardiopsidaceae</taxon>
        <taxon>Halostreptopolyspora</taxon>
    </lineage>
</organism>
<feature type="transmembrane region" description="Helical" evidence="1">
    <location>
        <begin position="127"/>
        <end position="147"/>
    </location>
</feature>
<feature type="transmembrane region" description="Helical" evidence="1">
    <location>
        <begin position="208"/>
        <end position="231"/>
    </location>
</feature>
<proteinExistence type="predicted"/>
<feature type="transmembrane region" description="Helical" evidence="1">
    <location>
        <begin position="159"/>
        <end position="177"/>
    </location>
</feature>
<name>A0A3N0DYB0_9ACTN</name>
<sequence>MTTHASSAERRPHTRGAPAPPWWVRWSPPLTLAWSAGTAVIALTWAAGLLPTPSRDPGAIVMGDTLSAFDPMVRTTLTLVVGILGVGWAVVAPRLDGGPGRWAAFVVACLVAGTTGLVMLSGHLLPMLGYTPVTLALGWFIAGLWPAYLDALATPETLFQGHVLIGTLIWGAVLLSYRRLAHDSCAACGRPVGWTPAREERTRHRALVTGRTAVAVAVTCALVYPAVRLPWLFGIPAGMDRATWATMGEDTVAVGVGLGSAALTGAVLMLGLVANWGVRFPWWTPGLAGRRVPVALAVLPASVVALVFVAVSRGFLTAAVAGQLATPIGTAWAHVAALLALLPCGAALLVAVAAYAVRRRGACDRCARGLPESLPR</sequence>
<keyword evidence="1" id="KW-1133">Transmembrane helix</keyword>
<gene>
    <name evidence="2" type="ORF">EFW17_22900</name>
</gene>
<dbReference type="RefSeq" id="WP_123203515.1">
    <property type="nucleotide sequence ID" value="NZ_RJMB01000037.1"/>
</dbReference>
<keyword evidence="1" id="KW-0812">Transmembrane</keyword>
<feature type="transmembrane region" description="Helical" evidence="1">
    <location>
        <begin position="294"/>
        <end position="311"/>
    </location>
</feature>
<keyword evidence="1" id="KW-0472">Membrane</keyword>
<evidence type="ECO:0000256" key="1">
    <source>
        <dbReference type="SAM" id="Phobius"/>
    </source>
</evidence>
<feature type="transmembrane region" description="Helical" evidence="1">
    <location>
        <begin position="32"/>
        <end position="50"/>
    </location>
</feature>
<feature type="transmembrane region" description="Helical" evidence="1">
    <location>
        <begin position="71"/>
        <end position="90"/>
    </location>
</feature>
<dbReference type="EMBL" id="RJMB01000037">
    <property type="protein sequence ID" value="RNL80598.1"/>
    <property type="molecule type" value="Genomic_DNA"/>
</dbReference>
<feature type="transmembrane region" description="Helical" evidence="1">
    <location>
        <begin position="251"/>
        <end position="273"/>
    </location>
</feature>